<dbReference type="STRING" id="1489064.WH96_11660"/>
<dbReference type="CDD" id="cd06581">
    <property type="entry name" value="TM_PBP1_LivM_like"/>
    <property type="match status" value="1"/>
</dbReference>
<proteinExistence type="predicted"/>
<feature type="transmembrane region" description="Helical" evidence="6">
    <location>
        <begin position="48"/>
        <end position="67"/>
    </location>
</feature>
<organism evidence="7 8">
    <name type="scientific">Kiloniella spongiae</name>
    <dbReference type="NCBI Taxonomy" id="1489064"/>
    <lineage>
        <taxon>Bacteria</taxon>
        <taxon>Pseudomonadati</taxon>
        <taxon>Pseudomonadota</taxon>
        <taxon>Alphaproteobacteria</taxon>
        <taxon>Rhodospirillales</taxon>
        <taxon>Kiloniellaceae</taxon>
        <taxon>Kiloniella</taxon>
    </lineage>
</organism>
<dbReference type="PATRIC" id="fig|1489064.4.peg.3649"/>
<evidence type="ECO:0000313" key="8">
    <source>
        <dbReference type="Proteomes" id="UP000035444"/>
    </source>
</evidence>
<feature type="transmembrane region" description="Helical" evidence="6">
    <location>
        <begin position="111"/>
        <end position="130"/>
    </location>
</feature>
<feature type="transmembrane region" description="Helical" evidence="6">
    <location>
        <begin position="74"/>
        <end position="91"/>
    </location>
</feature>
<dbReference type="GO" id="GO:0005886">
    <property type="term" value="C:plasma membrane"/>
    <property type="evidence" value="ECO:0007669"/>
    <property type="project" value="UniProtKB-SubCell"/>
</dbReference>
<dbReference type="AlphaFoldDB" id="A0A0H2MD08"/>
<feature type="transmembrane region" description="Helical" evidence="6">
    <location>
        <begin position="232"/>
        <end position="251"/>
    </location>
</feature>
<dbReference type="Pfam" id="PF02653">
    <property type="entry name" value="BPD_transp_2"/>
    <property type="match status" value="1"/>
</dbReference>
<feature type="transmembrane region" description="Helical" evidence="6">
    <location>
        <begin position="307"/>
        <end position="330"/>
    </location>
</feature>
<dbReference type="PANTHER" id="PTHR30482:SF17">
    <property type="entry name" value="ABC TRANSPORTER ATP-BINDING PROTEIN"/>
    <property type="match status" value="1"/>
</dbReference>
<keyword evidence="2" id="KW-1003">Cell membrane</keyword>
<dbReference type="Proteomes" id="UP000035444">
    <property type="component" value="Unassembled WGS sequence"/>
</dbReference>
<evidence type="ECO:0000256" key="6">
    <source>
        <dbReference type="SAM" id="Phobius"/>
    </source>
</evidence>
<dbReference type="EMBL" id="LAQL01000007">
    <property type="protein sequence ID" value="KLN60399.1"/>
    <property type="molecule type" value="Genomic_DNA"/>
</dbReference>
<evidence type="ECO:0000256" key="2">
    <source>
        <dbReference type="ARBA" id="ARBA00022475"/>
    </source>
</evidence>
<gene>
    <name evidence="7" type="ORF">WH96_11660</name>
</gene>
<reference evidence="7 8" key="1">
    <citation type="submission" date="2015-03" db="EMBL/GenBank/DDBJ databases">
        <title>Genome Sequence of Kiloniella spongiae MEBiC09566, isolated from a marine sponge.</title>
        <authorList>
            <person name="Shao Z."/>
            <person name="Wang L."/>
            <person name="Li X."/>
        </authorList>
    </citation>
    <scope>NUCLEOTIDE SEQUENCE [LARGE SCALE GENOMIC DNA]</scope>
    <source>
        <strain evidence="7 8">MEBiC09566</strain>
    </source>
</reference>
<feature type="transmembrane region" description="Helical" evidence="6">
    <location>
        <begin position="17"/>
        <end position="36"/>
    </location>
</feature>
<dbReference type="InterPro" id="IPR001851">
    <property type="entry name" value="ABC_transp_permease"/>
</dbReference>
<evidence type="ECO:0000256" key="5">
    <source>
        <dbReference type="ARBA" id="ARBA00023136"/>
    </source>
</evidence>
<comment type="subcellular location">
    <subcellularLocation>
        <location evidence="1">Cell membrane</location>
        <topology evidence="1">Multi-pass membrane protein</topology>
    </subcellularLocation>
</comment>
<accession>A0A0H2MD08</accession>
<keyword evidence="3 6" id="KW-0812">Transmembrane</keyword>
<evidence type="ECO:0000313" key="7">
    <source>
        <dbReference type="EMBL" id="KLN60399.1"/>
    </source>
</evidence>
<dbReference type="GO" id="GO:0015658">
    <property type="term" value="F:branched-chain amino acid transmembrane transporter activity"/>
    <property type="evidence" value="ECO:0007669"/>
    <property type="project" value="InterPro"/>
</dbReference>
<protein>
    <submittedName>
        <fullName evidence="7">ABC transporter permease</fullName>
    </submittedName>
</protein>
<comment type="caution">
    <text evidence="7">The sequence shown here is derived from an EMBL/GenBank/DDBJ whole genome shotgun (WGS) entry which is preliminary data.</text>
</comment>
<evidence type="ECO:0000256" key="4">
    <source>
        <dbReference type="ARBA" id="ARBA00022989"/>
    </source>
</evidence>
<dbReference type="InterPro" id="IPR043428">
    <property type="entry name" value="LivM-like"/>
</dbReference>
<keyword evidence="4 6" id="KW-1133">Transmembrane helix</keyword>
<keyword evidence="8" id="KW-1185">Reference proteome</keyword>
<evidence type="ECO:0000256" key="1">
    <source>
        <dbReference type="ARBA" id="ARBA00004651"/>
    </source>
</evidence>
<dbReference type="PANTHER" id="PTHR30482">
    <property type="entry name" value="HIGH-AFFINITY BRANCHED-CHAIN AMINO ACID TRANSPORT SYSTEM PERMEASE"/>
    <property type="match status" value="1"/>
</dbReference>
<feature type="transmembrane region" description="Helical" evidence="6">
    <location>
        <begin position="271"/>
        <end position="295"/>
    </location>
</feature>
<keyword evidence="5 6" id="KW-0472">Membrane</keyword>
<name>A0A0H2MD08_9PROT</name>
<dbReference type="OrthoDB" id="9034298at2"/>
<feature type="transmembrane region" description="Helical" evidence="6">
    <location>
        <begin position="185"/>
        <end position="204"/>
    </location>
</feature>
<sequence length="338" mass="36875">MFLSKIIGSDASFRTKIVTLLGLLILFAVPLLANLFNEPFLVDIASRILIYALVAVSLDLILGYGGMVSFGHGAFLGLGAYVVGILTHHSYEGTAVAFLPGDWQGTTQAFVQWPLAMILSGLLALIIGALSLRTSGVYFIMITLAFAQMLYFFMISIPTYGGEDGLNIWERSEIPLLDLYDAKSFYFICLVLLLLCLWCCSRIVKSRFGMVLRGCRQNEVRMKALGYPVYRYKLMAFVLSGMIAGLAGALLANHTEFVGPGLMHWTRSGEIMIMVILGGMGSLIGPVLGSATLLMMEEVLAGLTEHWMIFLGPMLVLIVLFARKGLYGLLIGKGTDNG</sequence>
<evidence type="ECO:0000256" key="3">
    <source>
        <dbReference type="ARBA" id="ARBA00022692"/>
    </source>
</evidence>
<dbReference type="RefSeq" id="WP_047764364.1">
    <property type="nucleotide sequence ID" value="NZ_LAQL01000007.1"/>
</dbReference>
<feature type="transmembrane region" description="Helical" evidence="6">
    <location>
        <begin position="137"/>
        <end position="157"/>
    </location>
</feature>